<reference evidence="3" key="1">
    <citation type="journal article" date="2011" name="PLoS Genet.">
        <title>Genomic analysis of the necrotrophic fungal pathogens Sclerotinia sclerotiorum and Botrytis cinerea.</title>
        <authorList>
            <person name="Amselem J."/>
            <person name="Cuomo C.A."/>
            <person name="van Kan J.A."/>
            <person name="Viaud M."/>
            <person name="Benito E.P."/>
            <person name="Couloux A."/>
            <person name="Coutinho P.M."/>
            <person name="de Vries R.P."/>
            <person name="Dyer P.S."/>
            <person name="Fillinger S."/>
            <person name="Fournier E."/>
            <person name="Gout L."/>
            <person name="Hahn M."/>
            <person name="Kohn L."/>
            <person name="Lapalu N."/>
            <person name="Plummer K.M."/>
            <person name="Pradier J.M."/>
            <person name="Quevillon E."/>
            <person name="Sharon A."/>
            <person name="Simon A."/>
            <person name="ten Have A."/>
            <person name="Tudzynski B."/>
            <person name="Tudzynski P."/>
            <person name="Wincker P."/>
            <person name="Andrew M."/>
            <person name="Anthouard V."/>
            <person name="Beever R.E."/>
            <person name="Beffa R."/>
            <person name="Benoit I."/>
            <person name="Bouzid O."/>
            <person name="Brault B."/>
            <person name="Chen Z."/>
            <person name="Choquer M."/>
            <person name="Collemare J."/>
            <person name="Cotton P."/>
            <person name="Danchin E.G."/>
            <person name="Da Silva C."/>
            <person name="Gautier A."/>
            <person name="Giraud C."/>
            <person name="Giraud T."/>
            <person name="Gonzalez C."/>
            <person name="Grossetete S."/>
            <person name="Guldener U."/>
            <person name="Henrissat B."/>
            <person name="Howlett B.J."/>
            <person name="Kodira C."/>
            <person name="Kretschmer M."/>
            <person name="Lappartient A."/>
            <person name="Leroch M."/>
            <person name="Levis C."/>
            <person name="Mauceli E."/>
            <person name="Neuveglise C."/>
            <person name="Oeser B."/>
            <person name="Pearson M."/>
            <person name="Poulain J."/>
            <person name="Poussereau N."/>
            <person name="Quesneville H."/>
            <person name="Rascle C."/>
            <person name="Schumacher J."/>
            <person name="Segurens B."/>
            <person name="Sexton A."/>
            <person name="Silva E."/>
            <person name="Sirven C."/>
            <person name="Soanes D.M."/>
            <person name="Talbot N.J."/>
            <person name="Templeton M."/>
            <person name="Yandava C."/>
            <person name="Yarden O."/>
            <person name="Zeng Q."/>
            <person name="Rollins J.A."/>
            <person name="Lebrun M.H."/>
            <person name="Dickman M."/>
        </authorList>
    </citation>
    <scope>NUCLEOTIDE SEQUENCE [LARGE SCALE GENOMIC DNA]</scope>
    <source>
        <strain evidence="3">ATCC 18683 / 1980 / Ss-1</strain>
    </source>
</reference>
<dbReference type="HOGENOM" id="CLU_3410780_0_0_1"/>
<keyword evidence="3" id="KW-1185">Reference proteome</keyword>
<protein>
    <submittedName>
        <fullName evidence="2">Uncharacterized protein</fullName>
    </submittedName>
</protein>
<dbReference type="KEGG" id="ssl:SS1G_05517"/>
<sequence>MGGHDDGEIEGGERCGKKTAKAKRKKSNF</sequence>
<dbReference type="EMBL" id="CH476626">
    <property type="protein sequence ID" value="EDO03039.1"/>
    <property type="molecule type" value="Genomic_DNA"/>
</dbReference>
<gene>
    <name evidence="2" type="ORF">SS1G_05517</name>
</gene>
<dbReference type="GeneID" id="5490089"/>
<name>A7EJM3_SCLS1</name>
<evidence type="ECO:0000256" key="1">
    <source>
        <dbReference type="SAM" id="MobiDB-lite"/>
    </source>
</evidence>
<dbReference type="Proteomes" id="UP000001312">
    <property type="component" value="Unassembled WGS sequence"/>
</dbReference>
<evidence type="ECO:0000313" key="2">
    <source>
        <dbReference type="EMBL" id="EDO03039.1"/>
    </source>
</evidence>
<organism evidence="2 3">
    <name type="scientific">Sclerotinia sclerotiorum (strain ATCC 18683 / 1980 / Ss-1)</name>
    <name type="common">White mold</name>
    <name type="synonym">Whetzelinia sclerotiorum</name>
    <dbReference type="NCBI Taxonomy" id="665079"/>
    <lineage>
        <taxon>Eukaryota</taxon>
        <taxon>Fungi</taxon>
        <taxon>Dikarya</taxon>
        <taxon>Ascomycota</taxon>
        <taxon>Pezizomycotina</taxon>
        <taxon>Leotiomycetes</taxon>
        <taxon>Helotiales</taxon>
        <taxon>Sclerotiniaceae</taxon>
        <taxon>Sclerotinia</taxon>
    </lineage>
</organism>
<dbReference type="AlphaFoldDB" id="A7EJM3"/>
<feature type="compositionally biased region" description="Basic residues" evidence="1">
    <location>
        <begin position="17"/>
        <end position="29"/>
    </location>
</feature>
<dbReference type="RefSeq" id="XP_001594088.1">
    <property type="nucleotide sequence ID" value="XM_001594038.1"/>
</dbReference>
<dbReference type="InParanoid" id="A7EJM3"/>
<feature type="region of interest" description="Disordered" evidence="1">
    <location>
        <begin position="1"/>
        <end position="29"/>
    </location>
</feature>
<accession>A7EJM3</accession>
<evidence type="ECO:0000313" key="3">
    <source>
        <dbReference type="Proteomes" id="UP000001312"/>
    </source>
</evidence>
<feature type="compositionally biased region" description="Basic and acidic residues" evidence="1">
    <location>
        <begin position="1"/>
        <end position="16"/>
    </location>
</feature>
<proteinExistence type="predicted"/>